<dbReference type="Proteomes" id="UP001596108">
    <property type="component" value="Unassembled WGS sequence"/>
</dbReference>
<feature type="chain" id="PRO_5045378154" description="DUF3298 domain-containing protein" evidence="1">
    <location>
        <begin position="21"/>
        <end position="259"/>
    </location>
</feature>
<keyword evidence="1" id="KW-0732">Signal</keyword>
<proteinExistence type="predicted"/>
<comment type="caution">
    <text evidence="2">The sequence shown here is derived from an EMBL/GenBank/DDBJ whole genome shotgun (WGS) entry which is preliminary data.</text>
</comment>
<dbReference type="Gene3D" id="3.30.565.40">
    <property type="entry name" value="Fervidobacterium nodosum Rt17-B1 like"/>
    <property type="match status" value="1"/>
</dbReference>
<keyword evidence="3" id="KW-1185">Reference proteome</keyword>
<dbReference type="PROSITE" id="PS51257">
    <property type="entry name" value="PROKAR_LIPOPROTEIN"/>
    <property type="match status" value="1"/>
</dbReference>
<accession>A0ABW0R5N3</accession>
<evidence type="ECO:0000313" key="3">
    <source>
        <dbReference type="Proteomes" id="UP001596108"/>
    </source>
</evidence>
<gene>
    <name evidence="2" type="ORF">ACFPQ4_17240</name>
</gene>
<name>A0ABW0R5N3_9BACL</name>
<evidence type="ECO:0000256" key="1">
    <source>
        <dbReference type="SAM" id="SignalP"/>
    </source>
</evidence>
<organism evidence="2 3">
    <name type="scientific">Cohnella yongneupensis</name>
    <dbReference type="NCBI Taxonomy" id="425006"/>
    <lineage>
        <taxon>Bacteria</taxon>
        <taxon>Bacillati</taxon>
        <taxon>Bacillota</taxon>
        <taxon>Bacilli</taxon>
        <taxon>Bacillales</taxon>
        <taxon>Paenibacillaceae</taxon>
        <taxon>Cohnella</taxon>
    </lineage>
</organism>
<dbReference type="EMBL" id="JBHSNC010000051">
    <property type="protein sequence ID" value="MFC5531167.1"/>
    <property type="molecule type" value="Genomic_DNA"/>
</dbReference>
<evidence type="ECO:0008006" key="4">
    <source>
        <dbReference type="Google" id="ProtNLM"/>
    </source>
</evidence>
<dbReference type="RefSeq" id="WP_378113107.1">
    <property type="nucleotide sequence ID" value="NZ_JBHSNC010000051.1"/>
</dbReference>
<evidence type="ECO:0000313" key="2">
    <source>
        <dbReference type="EMBL" id="MFC5531167.1"/>
    </source>
</evidence>
<protein>
    <recommendedName>
        <fullName evidence="4">DUF3298 domain-containing protein</fullName>
    </recommendedName>
</protein>
<feature type="signal peptide" evidence="1">
    <location>
        <begin position="1"/>
        <end position="20"/>
    </location>
</feature>
<reference evidence="3" key="1">
    <citation type="journal article" date="2019" name="Int. J. Syst. Evol. Microbiol.">
        <title>The Global Catalogue of Microorganisms (GCM) 10K type strain sequencing project: providing services to taxonomists for standard genome sequencing and annotation.</title>
        <authorList>
            <consortium name="The Broad Institute Genomics Platform"/>
            <consortium name="The Broad Institute Genome Sequencing Center for Infectious Disease"/>
            <person name="Wu L."/>
            <person name="Ma J."/>
        </authorList>
    </citation>
    <scope>NUCLEOTIDE SEQUENCE [LARGE SCALE GENOMIC DNA]</scope>
    <source>
        <strain evidence="3">CGMCC 1.18578</strain>
    </source>
</reference>
<sequence>MIKFVASGMMILSIAMLLSACGNHSDVARTSASAAPSMASEPVKEQPAIRVETYMKDKISIAYPQLANLSDAAKQNKINEALKDKALEAVRYYEGSEGELSLTIDQSSEMRREHLISVIFKGMGNVEGAAYPNNHFYTANMDLKTGKPLRLSDLIDIDADFVNKLKASKPKDGDPESVEQAARTHLNDGYAEEDWIGALRAADLPGTDNIANAYSYVMNDSLGVSLGVPHALGDHVEYEIPIAELGPLLTPVGRDLLGK</sequence>